<accession>A0A0B2P9C1</accession>
<evidence type="ECO:0000313" key="1">
    <source>
        <dbReference type="EMBL" id="KHN05786.1"/>
    </source>
</evidence>
<dbReference type="EMBL" id="KN668004">
    <property type="protein sequence ID" value="KHN05786.1"/>
    <property type="molecule type" value="Genomic_DNA"/>
</dbReference>
<sequence length="55" mass="6181">MAVIKSLHPGPILPIIWNASWSDENGREKAVEEALEALKILQEVLKDKKSLEDRA</sequence>
<proteinExistence type="predicted"/>
<dbReference type="AlphaFoldDB" id="A0A0B2P9C1"/>
<gene>
    <name evidence="1" type="ORF">glysoja_044084</name>
</gene>
<reference evidence="1" key="1">
    <citation type="submission" date="2014-07" db="EMBL/GenBank/DDBJ databases">
        <title>Identification of a novel salt tolerance gene in wild soybean by whole-genome sequencing.</title>
        <authorList>
            <person name="Lam H.-M."/>
            <person name="Qi X."/>
            <person name="Li M.-W."/>
            <person name="Liu X."/>
            <person name="Xie M."/>
            <person name="Ni M."/>
            <person name="Xu X."/>
        </authorList>
    </citation>
    <scope>NUCLEOTIDE SEQUENCE [LARGE SCALE GENOMIC DNA]</scope>
    <source>
        <tissue evidence="1">Root</tissue>
    </source>
</reference>
<dbReference type="Proteomes" id="UP000053555">
    <property type="component" value="Unassembled WGS sequence"/>
</dbReference>
<protein>
    <submittedName>
        <fullName evidence="1">Uncharacterized protein</fullName>
    </submittedName>
</protein>
<organism evidence="1">
    <name type="scientific">Glycine soja</name>
    <name type="common">Wild soybean</name>
    <dbReference type="NCBI Taxonomy" id="3848"/>
    <lineage>
        <taxon>Eukaryota</taxon>
        <taxon>Viridiplantae</taxon>
        <taxon>Streptophyta</taxon>
        <taxon>Embryophyta</taxon>
        <taxon>Tracheophyta</taxon>
        <taxon>Spermatophyta</taxon>
        <taxon>Magnoliopsida</taxon>
        <taxon>eudicotyledons</taxon>
        <taxon>Gunneridae</taxon>
        <taxon>Pentapetalae</taxon>
        <taxon>rosids</taxon>
        <taxon>fabids</taxon>
        <taxon>Fabales</taxon>
        <taxon>Fabaceae</taxon>
        <taxon>Papilionoideae</taxon>
        <taxon>50 kb inversion clade</taxon>
        <taxon>NPAAA clade</taxon>
        <taxon>indigoferoid/millettioid clade</taxon>
        <taxon>Phaseoleae</taxon>
        <taxon>Glycine</taxon>
        <taxon>Glycine subgen. Soja</taxon>
    </lineage>
</organism>
<name>A0A0B2P9C1_GLYSO</name>